<evidence type="ECO:0000256" key="9">
    <source>
        <dbReference type="SAM" id="MobiDB-lite"/>
    </source>
</evidence>
<evidence type="ECO:0000313" key="14">
    <source>
        <dbReference type="Proteomes" id="UP000012960"/>
    </source>
</evidence>
<feature type="domain" description="Prolamin-like" evidence="11">
    <location>
        <begin position="60"/>
        <end position="124"/>
    </location>
</feature>
<dbReference type="EnsemblPlants" id="Ma06_t27500.1">
    <property type="protein sequence ID" value="Ma06_p27500.1"/>
    <property type="gene ID" value="Ma06_g27500"/>
</dbReference>
<evidence type="ECO:0000256" key="1">
    <source>
        <dbReference type="ARBA" id="ARBA00004541"/>
    </source>
</evidence>
<dbReference type="KEGG" id="mus:103989788"/>
<keyword evidence="4 10" id="KW-0732">Signal</keyword>
<dbReference type="OrthoDB" id="782765at2759"/>
<dbReference type="PANTHER" id="PTHR35293">
    <property type="entry name" value="EGG CELL-SECRETED PROTEIN 1.5"/>
    <property type="match status" value="1"/>
</dbReference>
<reference evidence="12" key="1">
    <citation type="submission" date="2021-03" db="EMBL/GenBank/DDBJ databases">
        <authorList>
            <consortium name="Genoscope - CEA"/>
            <person name="William W."/>
        </authorList>
    </citation>
    <scope>NUCLEOTIDE SEQUENCE</scope>
    <source>
        <strain evidence="12">Doubled-haploid Pahang</strain>
    </source>
</reference>
<comment type="subcellular location">
    <subcellularLocation>
        <location evidence="1">Cytoplasmic vesicle</location>
    </subcellularLocation>
    <subcellularLocation>
        <location evidence="2">Secreted</location>
    </subcellularLocation>
</comment>
<sequence length="160" mass="16776">MSSLQKLTVALIVASLVGFGAAGELPPLEEESAAAEQLRVAALEARLIAGLTGGGGGLVDCWNALLELRSCTNEIVLFFINGESYLGLDCCRAIRVITRHCWTSMLTTLGFTTQESDILRGYCDFEATAPPPAPALPPPPTTAPTASKADTELAVDDPTV</sequence>
<dbReference type="Gramene" id="Ma06_t27500.1">
    <property type="protein sequence ID" value="Ma06_p27500.1"/>
    <property type="gene ID" value="Ma06_g27500"/>
</dbReference>
<evidence type="ECO:0000256" key="8">
    <source>
        <dbReference type="ARBA" id="ARBA00034484"/>
    </source>
</evidence>
<dbReference type="Pfam" id="PF05617">
    <property type="entry name" value="Prolamin_like"/>
    <property type="match status" value="1"/>
</dbReference>
<dbReference type="AlphaFoldDB" id="A0A804JL35"/>
<evidence type="ECO:0000256" key="5">
    <source>
        <dbReference type="ARBA" id="ARBA00023279"/>
    </source>
</evidence>
<gene>
    <name evidence="12" type="ORF">GSMUA_173650.1</name>
</gene>
<organism evidence="13 14">
    <name type="scientific">Musa acuminata subsp. malaccensis</name>
    <name type="common">Wild banana</name>
    <name type="synonym">Musa malaccensis</name>
    <dbReference type="NCBI Taxonomy" id="214687"/>
    <lineage>
        <taxon>Eukaryota</taxon>
        <taxon>Viridiplantae</taxon>
        <taxon>Streptophyta</taxon>
        <taxon>Embryophyta</taxon>
        <taxon>Tracheophyta</taxon>
        <taxon>Spermatophyta</taxon>
        <taxon>Magnoliopsida</taxon>
        <taxon>Liliopsida</taxon>
        <taxon>Zingiberales</taxon>
        <taxon>Musaceae</taxon>
        <taxon>Musa</taxon>
    </lineage>
</organism>
<protein>
    <submittedName>
        <fullName evidence="12">(wild Malaysian banana) hypothetical protein</fullName>
    </submittedName>
</protein>
<evidence type="ECO:0000256" key="10">
    <source>
        <dbReference type="SAM" id="SignalP"/>
    </source>
</evidence>
<evidence type="ECO:0000256" key="4">
    <source>
        <dbReference type="ARBA" id="ARBA00022729"/>
    </source>
</evidence>
<dbReference type="GO" id="GO:0005576">
    <property type="term" value="C:extracellular region"/>
    <property type="evidence" value="ECO:0007669"/>
    <property type="project" value="UniProtKB-SubCell"/>
</dbReference>
<name>A0A804JL35_MUSAM</name>
<keyword evidence="6" id="KW-0968">Cytoplasmic vesicle</keyword>
<dbReference type="Proteomes" id="UP000012960">
    <property type="component" value="Unplaced"/>
</dbReference>
<accession>A0A804JL35</accession>
<dbReference type="GO" id="GO:0009567">
    <property type="term" value="P:double fertilization forming a zygote and endosperm"/>
    <property type="evidence" value="ECO:0007669"/>
    <property type="project" value="InterPro"/>
</dbReference>
<evidence type="ECO:0000256" key="6">
    <source>
        <dbReference type="ARBA" id="ARBA00023329"/>
    </source>
</evidence>
<evidence type="ECO:0000313" key="13">
    <source>
        <dbReference type="EnsemblPlants" id="Ma06_p27500.1"/>
    </source>
</evidence>
<evidence type="ECO:0000256" key="2">
    <source>
        <dbReference type="ARBA" id="ARBA00004613"/>
    </source>
</evidence>
<dbReference type="EMBL" id="HG996471">
    <property type="protein sequence ID" value="CAG1847570.1"/>
    <property type="molecule type" value="Genomic_DNA"/>
</dbReference>
<feature type="chain" id="PRO_5043242252" evidence="10">
    <location>
        <begin position="23"/>
        <end position="160"/>
    </location>
</feature>
<comment type="function">
    <text evidence="7">Involved in the regulation of gamete interactions during the double fertilization and to prevent multiple-pollen tube attraction; mediates the redistribution of the gamete fusogen HAP2/GCS1 to the cell surface after secretion upon sperm arrival.</text>
</comment>
<keyword evidence="5" id="KW-0278">Fertilization</keyword>
<dbReference type="InterPro" id="IPR044711">
    <property type="entry name" value="EC11-15"/>
</dbReference>
<evidence type="ECO:0000313" key="12">
    <source>
        <dbReference type="EMBL" id="CAG1847570.1"/>
    </source>
</evidence>
<dbReference type="GO" id="GO:2000008">
    <property type="term" value="P:regulation of protein localization to cell surface"/>
    <property type="evidence" value="ECO:0007669"/>
    <property type="project" value="UniProtKB-ARBA"/>
</dbReference>
<feature type="compositionally biased region" description="Pro residues" evidence="9">
    <location>
        <begin position="129"/>
        <end position="142"/>
    </location>
</feature>
<feature type="region of interest" description="Disordered" evidence="9">
    <location>
        <begin position="129"/>
        <end position="160"/>
    </location>
</feature>
<dbReference type="OMA" id="HIIARQC"/>
<reference evidence="13" key="2">
    <citation type="submission" date="2021-05" db="UniProtKB">
        <authorList>
            <consortium name="EnsemblPlants"/>
        </authorList>
    </citation>
    <scope>IDENTIFICATION</scope>
    <source>
        <strain evidence="13">subsp. malaccensis</strain>
    </source>
</reference>
<comment type="similarity">
    <text evidence="8">Belongs to the plant egg cell-secreted peptide family.</text>
</comment>
<keyword evidence="3" id="KW-0964">Secreted</keyword>
<evidence type="ECO:0000256" key="3">
    <source>
        <dbReference type="ARBA" id="ARBA00022525"/>
    </source>
</evidence>
<feature type="signal peptide" evidence="10">
    <location>
        <begin position="1"/>
        <end position="22"/>
    </location>
</feature>
<keyword evidence="14" id="KW-1185">Reference proteome</keyword>
<dbReference type="GO" id="GO:0031410">
    <property type="term" value="C:cytoplasmic vesicle"/>
    <property type="evidence" value="ECO:0007669"/>
    <property type="project" value="UniProtKB-SubCell"/>
</dbReference>
<proteinExistence type="inferred from homology"/>
<dbReference type="GO" id="GO:0080155">
    <property type="term" value="P:regulation of double fertilization forming a zygote and endosperm"/>
    <property type="evidence" value="ECO:0007669"/>
    <property type="project" value="UniProtKB-ARBA"/>
</dbReference>
<dbReference type="InterPro" id="IPR008502">
    <property type="entry name" value="Prolamin-like"/>
</dbReference>
<dbReference type="PANTHER" id="PTHR35293:SF12">
    <property type="entry name" value="EXPRESSED PROTEIN"/>
    <property type="match status" value="1"/>
</dbReference>
<evidence type="ECO:0000256" key="7">
    <source>
        <dbReference type="ARBA" id="ARBA00034457"/>
    </source>
</evidence>
<evidence type="ECO:0000259" key="11">
    <source>
        <dbReference type="Pfam" id="PF05617"/>
    </source>
</evidence>